<evidence type="ECO:0000256" key="9">
    <source>
        <dbReference type="ARBA" id="ARBA00023002"/>
    </source>
</evidence>
<organism evidence="16 17">
    <name type="scientific">Spongiibacter thalassae</name>
    <dbReference type="NCBI Taxonomy" id="2721624"/>
    <lineage>
        <taxon>Bacteria</taxon>
        <taxon>Pseudomonadati</taxon>
        <taxon>Pseudomonadota</taxon>
        <taxon>Gammaproteobacteria</taxon>
        <taxon>Cellvibrionales</taxon>
        <taxon>Spongiibacteraceae</taxon>
        <taxon>Spongiibacter</taxon>
    </lineage>
</organism>
<feature type="disulfide bond" description="Redox-active" evidence="14">
    <location>
        <begin position="37"/>
        <end position="40"/>
    </location>
</feature>
<dbReference type="HAMAP" id="MF_00286">
    <property type="entry name" value="DsbB"/>
    <property type="match status" value="1"/>
</dbReference>
<dbReference type="PANTHER" id="PTHR36570:SF3">
    <property type="entry name" value="DISULFIDE BOND FORMATION PROTEIN B"/>
    <property type="match status" value="1"/>
</dbReference>
<name>A0ABX1GGU8_9GAMM</name>
<feature type="topological domain" description="Periplasmic" evidence="14">
    <location>
        <begin position="28"/>
        <end position="45"/>
    </location>
</feature>
<keyword evidence="8 14" id="KW-1133">Transmembrane helix</keyword>
<evidence type="ECO:0000256" key="2">
    <source>
        <dbReference type="ARBA" id="ARBA00008823"/>
    </source>
</evidence>
<evidence type="ECO:0000256" key="12">
    <source>
        <dbReference type="ARBA" id="ARBA00023186"/>
    </source>
</evidence>
<evidence type="ECO:0000256" key="10">
    <source>
        <dbReference type="ARBA" id="ARBA00023136"/>
    </source>
</evidence>
<evidence type="ECO:0000256" key="7">
    <source>
        <dbReference type="ARBA" id="ARBA00022982"/>
    </source>
</evidence>
<keyword evidence="9 14" id="KW-0560">Oxidoreductase</keyword>
<evidence type="ECO:0000313" key="16">
    <source>
        <dbReference type="EMBL" id="NKI18151.1"/>
    </source>
</evidence>
<dbReference type="InterPro" id="IPR050183">
    <property type="entry name" value="DsbB"/>
</dbReference>
<feature type="transmembrane region" description="Helical" evidence="15">
    <location>
        <begin position="68"/>
        <end position="90"/>
    </location>
</feature>
<keyword evidence="10 14" id="KW-0472">Membrane</keyword>
<keyword evidence="11 14" id="KW-1015">Disulfide bond</keyword>
<evidence type="ECO:0000256" key="3">
    <source>
        <dbReference type="ARBA" id="ARBA00022448"/>
    </source>
</evidence>
<comment type="caution">
    <text evidence="14">Lacks conserved residue(s) required for the propagation of feature annotation.</text>
</comment>
<keyword evidence="6 14" id="KW-0812">Transmembrane</keyword>
<feature type="topological domain" description="Cytoplasmic" evidence="14">
    <location>
        <begin position="63"/>
        <end position="68"/>
    </location>
</feature>
<keyword evidence="5" id="KW-0997">Cell inner membrane</keyword>
<comment type="similarity">
    <text evidence="2 14">Belongs to the DsbB family.</text>
</comment>
<keyword evidence="17" id="KW-1185">Reference proteome</keyword>
<feature type="transmembrane region" description="Helical" evidence="15">
    <location>
        <begin position="144"/>
        <end position="163"/>
    </location>
</feature>
<proteinExistence type="inferred from homology"/>
<comment type="function">
    <text evidence="14">Required for disulfide bond formation in some periplasmic proteins. Acts by oxidizing the DsbA protein.</text>
</comment>
<evidence type="ECO:0000256" key="13">
    <source>
        <dbReference type="ARBA" id="ARBA00023284"/>
    </source>
</evidence>
<dbReference type="InterPro" id="IPR003752">
    <property type="entry name" value="DiS_bond_form_DsbB/BdbC"/>
</dbReference>
<dbReference type="SUPFAM" id="SSF158442">
    <property type="entry name" value="DsbB-like"/>
    <property type="match status" value="1"/>
</dbReference>
<dbReference type="Proteomes" id="UP000765845">
    <property type="component" value="Unassembled WGS sequence"/>
</dbReference>
<dbReference type="PANTHER" id="PTHR36570">
    <property type="entry name" value="DISULFIDE BOND FORMATION PROTEIN B"/>
    <property type="match status" value="1"/>
</dbReference>
<protein>
    <recommendedName>
        <fullName evidence="14">Disulfide bond formation protein B</fullName>
    </recommendedName>
    <alternativeName>
        <fullName evidence="14">Disulfide oxidoreductase</fullName>
    </alternativeName>
</protein>
<dbReference type="RefSeq" id="WP_168450680.1">
    <property type="nucleotide sequence ID" value="NZ_JAAWWK010000004.1"/>
</dbReference>
<evidence type="ECO:0000313" key="17">
    <source>
        <dbReference type="Proteomes" id="UP000765845"/>
    </source>
</evidence>
<dbReference type="EMBL" id="JAAWWK010000004">
    <property type="protein sequence ID" value="NKI18151.1"/>
    <property type="molecule type" value="Genomic_DNA"/>
</dbReference>
<comment type="subcellular location">
    <subcellularLocation>
        <location evidence="1">Cell inner membrane</location>
        <topology evidence="1">Multi-pass membrane protein</topology>
    </subcellularLocation>
    <subcellularLocation>
        <location evidence="14">Cell membrane</location>
        <topology evidence="14">Multi-pass membrane protein</topology>
    </subcellularLocation>
</comment>
<evidence type="ECO:0000256" key="1">
    <source>
        <dbReference type="ARBA" id="ARBA00004429"/>
    </source>
</evidence>
<evidence type="ECO:0000256" key="11">
    <source>
        <dbReference type="ARBA" id="ARBA00023157"/>
    </source>
</evidence>
<dbReference type="Gene3D" id="1.20.1550.10">
    <property type="entry name" value="DsbB-like"/>
    <property type="match status" value="1"/>
</dbReference>
<evidence type="ECO:0000256" key="14">
    <source>
        <dbReference type="HAMAP-Rule" id="MF_00286"/>
    </source>
</evidence>
<keyword evidence="7 14" id="KW-0249">Electron transport</keyword>
<sequence length="166" mass="17832">MLLPIPVRVIYTFILACCIGLLAYALYAQYVDGLHPCPLCITQRAFFVLTGLVALMSLIFHPHGVGRYLSAGLMLLCCAGGAAVAGRQVWLQGLPPDQVPACGPSLEYMFENLPFGEAFSTLMMGDGNCAEVVWTLFGLSMPNWAMIAFIGLGLAAVATIFATPRR</sequence>
<dbReference type="Pfam" id="PF02600">
    <property type="entry name" value="DsbB"/>
    <property type="match status" value="1"/>
</dbReference>
<feature type="topological domain" description="Cytoplasmic" evidence="14">
    <location>
        <begin position="163"/>
        <end position="166"/>
    </location>
</feature>
<dbReference type="InterPro" id="IPR022920">
    <property type="entry name" value="Disulphide_bond_form_DsbB"/>
</dbReference>
<keyword evidence="12 14" id="KW-0143">Chaperone</keyword>
<feature type="transmembrane region" description="Helical" evidence="15">
    <location>
        <begin position="9"/>
        <end position="29"/>
    </location>
</feature>
<feature type="transmembrane region" description="Helical" evidence="15">
    <location>
        <begin position="41"/>
        <end position="61"/>
    </location>
</feature>
<keyword evidence="13 14" id="KW-0676">Redox-active center</keyword>
<evidence type="ECO:0000256" key="4">
    <source>
        <dbReference type="ARBA" id="ARBA00022475"/>
    </source>
</evidence>
<comment type="caution">
    <text evidence="16">The sequence shown here is derived from an EMBL/GenBank/DDBJ whole genome shotgun (WGS) entry which is preliminary data.</text>
</comment>
<keyword evidence="3 14" id="KW-0813">Transport</keyword>
<dbReference type="InterPro" id="IPR023380">
    <property type="entry name" value="DsbB-like_sf"/>
</dbReference>
<feature type="topological domain" description="Cytoplasmic" evidence="14">
    <location>
        <begin position="1"/>
        <end position="10"/>
    </location>
</feature>
<evidence type="ECO:0000256" key="6">
    <source>
        <dbReference type="ARBA" id="ARBA00022692"/>
    </source>
</evidence>
<evidence type="ECO:0000256" key="8">
    <source>
        <dbReference type="ARBA" id="ARBA00022989"/>
    </source>
</evidence>
<gene>
    <name evidence="14" type="primary">dsbB</name>
    <name evidence="16" type="ORF">HCU74_12115</name>
</gene>
<keyword evidence="4 14" id="KW-1003">Cell membrane</keyword>
<accession>A0ABX1GGU8</accession>
<reference evidence="16 17" key="1">
    <citation type="submission" date="2020-04" db="EMBL/GenBank/DDBJ databases">
        <authorList>
            <person name="Yoon J."/>
        </authorList>
    </citation>
    <scope>NUCLEOTIDE SEQUENCE [LARGE SCALE GENOMIC DNA]</scope>
    <source>
        <strain evidence="16 17">KMU-166</strain>
    </source>
</reference>
<evidence type="ECO:0000256" key="5">
    <source>
        <dbReference type="ARBA" id="ARBA00022519"/>
    </source>
</evidence>
<evidence type="ECO:0000256" key="15">
    <source>
        <dbReference type="SAM" id="Phobius"/>
    </source>
</evidence>